<dbReference type="RefSeq" id="WP_203708218.1">
    <property type="nucleotide sequence ID" value="NZ_BAAALU010000036.1"/>
</dbReference>
<reference evidence="1 2" key="1">
    <citation type="submission" date="2021-01" db="EMBL/GenBank/DDBJ databases">
        <title>Whole genome shotgun sequence of Asanoa iriomotensis NBRC 100142.</title>
        <authorList>
            <person name="Komaki H."/>
            <person name="Tamura T."/>
        </authorList>
    </citation>
    <scope>NUCLEOTIDE SEQUENCE [LARGE SCALE GENOMIC DNA]</scope>
    <source>
        <strain evidence="1 2">NBRC 100142</strain>
    </source>
</reference>
<keyword evidence="2" id="KW-1185">Reference proteome</keyword>
<protein>
    <submittedName>
        <fullName evidence="1">Uncharacterized protein</fullName>
    </submittedName>
</protein>
<name>A0ABQ4CF56_9ACTN</name>
<organism evidence="1 2">
    <name type="scientific">Asanoa iriomotensis</name>
    <dbReference type="NCBI Taxonomy" id="234613"/>
    <lineage>
        <taxon>Bacteria</taxon>
        <taxon>Bacillati</taxon>
        <taxon>Actinomycetota</taxon>
        <taxon>Actinomycetes</taxon>
        <taxon>Micromonosporales</taxon>
        <taxon>Micromonosporaceae</taxon>
        <taxon>Asanoa</taxon>
    </lineage>
</organism>
<evidence type="ECO:0000313" key="1">
    <source>
        <dbReference type="EMBL" id="GIF61403.1"/>
    </source>
</evidence>
<gene>
    <name evidence="1" type="ORF">Air01nite_74980</name>
</gene>
<comment type="caution">
    <text evidence="1">The sequence shown here is derived from an EMBL/GenBank/DDBJ whole genome shotgun (WGS) entry which is preliminary data.</text>
</comment>
<sequence>MKDEWHDEELLSAYRRIAADVDGTPDDVLVAARAAFLTRDLDAAIAVLVADSRNETAYETVRAEPDPAQGHWLLSFEGGGIQVDLEVREEQGRLRLLGLLSGTSSGDCFLEQAGERHRVDVDPLGRFVVVGVAHGPIRLRCRSSDGTRVTTTWVTI</sequence>
<accession>A0ABQ4CF56</accession>
<dbReference type="EMBL" id="BONC01000103">
    <property type="protein sequence ID" value="GIF61403.1"/>
    <property type="molecule type" value="Genomic_DNA"/>
</dbReference>
<evidence type="ECO:0000313" key="2">
    <source>
        <dbReference type="Proteomes" id="UP000624325"/>
    </source>
</evidence>
<proteinExistence type="predicted"/>
<dbReference type="Proteomes" id="UP000624325">
    <property type="component" value="Unassembled WGS sequence"/>
</dbReference>